<reference evidence="3" key="1">
    <citation type="journal article" date="2019" name="Int. J. Syst. Evol. Microbiol.">
        <title>The Global Catalogue of Microorganisms (GCM) 10K type strain sequencing project: providing services to taxonomists for standard genome sequencing and annotation.</title>
        <authorList>
            <consortium name="The Broad Institute Genomics Platform"/>
            <consortium name="The Broad Institute Genome Sequencing Center for Infectious Disease"/>
            <person name="Wu L."/>
            <person name="Ma J."/>
        </authorList>
    </citation>
    <scope>NUCLEOTIDE SEQUENCE [LARGE SCALE GENOMIC DNA]</scope>
    <source>
        <strain evidence="3">JCM 16702</strain>
    </source>
</reference>
<name>A0ABP7WCW4_9ACTN</name>
<keyword evidence="3" id="KW-1185">Reference proteome</keyword>
<protein>
    <submittedName>
        <fullName evidence="2">Uncharacterized protein</fullName>
    </submittedName>
</protein>
<feature type="region of interest" description="Disordered" evidence="1">
    <location>
        <begin position="44"/>
        <end position="106"/>
    </location>
</feature>
<proteinExistence type="predicted"/>
<evidence type="ECO:0000313" key="2">
    <source>
        <dbReference type="EMBL" id="GAA4086203.1"/>
    </source>
</evidence>
<evidence type="ECO:0000256" key="1">
    <source>
        <dbReference type="SAM" id="MobiDB-lite"/>
    </source>
</evidence>
<accession>A0ABP7WCW4</accession>
<organism evidence="2 3">
    <name type="scientific">Actinomadura miaoliensis</name>
    <dbReference type="NCBI Taxonomy" id="430685"/>
    <lineage>
        <taxon>Bacteria</taxon>
        <taxon>Bacillati</taxon>
        <taxon>Actinomycetota</taxon>
        <taxon>Actinomycetes</taxon>
        <taxon>Streptosporangiales</taxon>
        <taxon>Thermomonosporaceae</taxon>
        <taxon>Actinomadura</taxon>
    </lineage>
</organism>
<dbReference type="Proteomes" id="UP001500683">
    <property type="component" value="Unassembled WGS sequence"/>
</dbReference>
<dbReference type="EMBL" id="BAAAZG010000039">
    <property type="protein sequence ID" value="GAA4086203.1"/>
    <property type="molecule type" value="Genomic_DNA"/>
</dbReference>
<evidence type="ECO:0000313" key="3">
    <source>
        <dbReference type="Proteomes" id="UP001500683"/>
    </source>
</evidence>
<sequence length="106" mass="11424">MRCGLETGTFGYAEAARRYGTRGRSSELALPGILRRGKESCAAFPGSEPAAHTGGMALPGAHEADRHPASPAIWPKTRTTPLSPALGGTFRRSRFPSRHATQERHR</sequence>
<gene>
    <name evidence="2" type="ORF">GCM10022214_52890</name>
</gene>
<comment type="caution">
    <text evidence="2">The sequence shown here is derived from an EMBL/GenBank/DDBJ whole genome shotgun (WGS) entry which is preliminary data.</text>
</comment>